<feature type="compositionally biased region" description="Basic residues" evidence="1">
    <location>
        <begin position="185"/>
        <end position="213"/>
    </location>
</feature>
<feature type="region of interest" description="Disordered" evidence="1">
    <location>
        <begin position="185"/>
        <end position="227"/>
    </location>
</feature>
<evidence type="ECO:0000313" key="4">
    <source>
        <dbReference type="WBParaSite" id="TTAC_0001084001-mRNA-1"/>
    </source>
</evidence>
<protein>
    <submittedName>
        <fullName evidence="2 4">Uncharacterized protein</fullName>
    </submittedName>
</protein>
<dbReference type="AlphaFoldDB" id="A0A0R3XBB3"/>
<gene>
    <name evidence="2" type="ORF">TTAC_LOCUS10823</name>
</gene>
<accession>A0A0R3XBB3</accession>
<dbReference type="EMBL" id="UYWX01022309">
    <property type="protein sequence ID" value="VDM35803.1"/>
    <property type="molecule type" value="Genomic_DNA"/>
</dbReference>
<feature type="compositionally biased region" description="Basic and acidic residues" evidence="1">
    <location>
        <begin position="215"/>
        <end position="227"/>
    </location>
</feature>
<evidence type="ECO:0000256" key="1">
    <source>
        <dbReference type="SAM" id="MobiDB-lite"/>
    </source>
</evidence>
<evidence type="ECO:0000313" key="3">
    <source>
        <dbReference type="Proteomes" id="UP000274429"/>
    </source>
</evidence>
<keyword evidence="3" id="KW-1185">Reference proteome</keyword>
<proteinExistence type="predicted"/>
<feature type="region of interest" description="Disordered" evidence="1">
    <location>
        <begin position="99"/>
        <end position="157"/>
    </location>
</feature>
<reference evidence="4" key="1">
    <citation type="submission" date="2017-02" db="UniProtKB">
        <authorList>
            <consortium name="WormBaseParasite"/>
        </authorList>
    </citation>
    <scope>IDENTIFICATION</scope>
</reference>
<dbReference type="WBParaSite" id="TTAC_0001084001-mRNA-1">
    <property type="protein sequence ID" value="TTAC_0001084001-mRNA-1"/>
    <property type="gene ID" value="TTAC_0001084001"/>
</dbReference>
<sequence>MPARVIYEYRQTPTIRLPVQQDCNGWTERVYGMQELYGSALSPQPGRAYNTIGHQPSTTSLNGDGSAIHSPSLLVVAVVRIWKWSTLLPATSSPLIPQRANRRTRQYVHSQSQSLSHDGTTSSSSEDEARGAVGASTSNCVCSHHRHRSSSRQVTELDDFSSASSGAYAAARCVTQMAQRLNNKLSRHQDRHRTPVRQPQHHQRLSSHPRSSRSSHQDGDNSCREDF</sequence>
<organism evidence="4">
    <name type="scientific">Hydatigena taeniaeformis</name>
    <name type="common">Feline tapeworm</name>
    <name type="synonym">Taenia taeniaeformis</name>
    <dbReference type="NCBI Taxonomy" id="6205"/>
    <lineage>
        <taxon>Eukaryota</taxon>
        <taxon>Metazoa</taxon>
        <taxon>Spiralia</taxon>
        <taxon>Lophotrochozoa</taxon>
        <taxon>Platyhelminthes</taxon>
        <taxon>Cestoda</taxon>
        <taxon>Eucestoda</taxon>
        <taxon>Cyclophyllidea</taxon>
        <taxon>Taeniidae</taxon>
        <taxon>Hydatigera</taxon>
    </lineage>
</organism>
<feature type="compositionally biased region" description="Low complexity" evidence="1">
    <location>
        <begin position="112"/>
        <end position="124"/>
    </location>
</feature>
<reference evidence="2 3" key="2">
    <citation type="submission" date="2018-11" db="EMBL/GenBank/DDBJ databases">
        <authorList>
            <consortium name="Pathogen Informatics"/>
        </authorList>
    </citation>
    <scope>NUCLEOTIDE SEQUENCE [LARGE SCALE GENOMIC DNA]</scope>
</reference>
<name>A0A0R3XBB3_HYDTA</name>
<evidence type="ECO:0000313" key="2">
    <source>
        <dbReference type="EMBL" id="VDM35803.1"/>
    </source>
</evidence>
<dbReference type="Proteomes" id="UP000274429">
    <property type="component" value="Unassembled WGS sequence"/>
</dbReference>